<evidence type="ECO:0000313" key="2">
    <source>
        <dbReference type="Proteomes" id="UP001500752"/>
    </source>
</evidence>
<name>A0ABP7BRT0_9MICC</name>
<keyword evidence="2" id="KW-1185">Reference proteome</keyword>
<protein>
    <recommendedName>
        <fullName evidence="3">Pit accessory protein</fullName>
    </recommendedName>
</protein>
<reference evidence="2" key="1">
    <citation type="journal article" date="2019" name="Int. J. Syst. Evol. Microbiol.">
        <title>The Global Catalogue of Microorganisms (GCM) 10K type strain sequencing project: providing services to taxonomists for standard genome sequencing and annotation.</title>
        <authorList>
            <consortium name="The Broad Institute Genomics Platform"/>
            <consortium name="The Broad Institute Genome Sequencing Center for Infectious Disease"/>
            <person name="Wu L."/>
            <person name="Ma J."/>
        </authorList>
    </citation>
    <scope>NUCLEOTIDE SEQUENCE [LARGE SCALE GENOMIC DNA]</scope>
    <source>
        <strain evidence="2">JCM 30742</strain>
    </source>
</reference>
<sequence>MFTSVSPFESAAVNHVKFSLFPAEYRGLELLRDLSSEVLDGVQILSQMLGAADNEQEGLAAGLNSTEARATDRHYAVLTHLRTSYVNPLPREDLYTFSRLLHEAVEQLSGAGDLLVHTGAGRLSRRAAEQLEMIGRQAELASAAIGQLNNLDDLEDTWLEMVRLSKRASRTHRVWVAELSDLQKASLIVKHRYVADQLLAAVHTLRAVADHLGRILVKES</sequence>
<dbReference type="PANTHER" id="PTHR37298:SF1">
    <property type="entry name" value="UPF0111 PROTEIN YKAA"/>
    <property type="match status" value="1"/>
</dbReference>
<dbReference type="InterPro" id="IPR038078">
    <property type="entry name" value="PhoU-like_sf"/>
</dbReference>
<dbReference type="EMBL" id="BAABEO010000006">
    <property type="protein sequence ID" value="GAA3668026.1"/>
    <property type="molecule type" value="Genomic_DNA"/>
</dbReference>
<comment type="caution">
    <text evidence="1">The sequence shown here is derived from an EMBL/GenBank/DDBJ whole genome shotgun (WGS) entry which is preliminary data.</text>
</comment>
<dbReference type="PANTHER" id="PTHR37298">
    <property type="entry name" value="UPF0111 PROTEIN YKAA"/>
    <property type="match status" value="1"/>
</dbReference>
<evidence type="ECO:0000313" key="1">
    <source>
        <dbReference type="EMBL" id="GAA3668026.1"/>
    </source>
</evidence>
<evidence type="ECO:0008006" key="3">
    <source>
        <dbReference type="Google" id="ProtNLM"/>
    </source>
</evidence>
<organism evidence="1 2">
    <name type="scientific">Arthrobacter ginkgonis</name>
    <dbReference type="NCBI Taxonomy" id="1630594"/>
    <lineage>
        <taxon>Bacteria</taxon>
        <taxon>Bacillati</taxon>
        <taxon>Actinomycetota</taxon>
        <taxon>Actinomycetes</taxon>
        <taxon>Micrococcales</taxon>
        <taxon>Micrococcaceae</taxon>
        <taxon>Arthrobacter</taxon>
    </lineage>
</organism>
<accession>A0ABP7BRT0</accession>
<gene>
    <name evidence="1" type="ORF">GCM10023081_03240</name>
</gene>
<dbReference type="InterPro" id="IPR052912">
    <property type="entry name" value="UPF0111_domain"/>
</dbReference>
<proteinExistence type="predicted"/>
<dbReference type="Gene3D" id="1.20.58.220">
    <property type="entry name" value="Phosphate transport system protein phou homolog 2, domain 2"/>
    <property type="match status" value="1"/>
</dbReference>
<dbReference type="Proteomes" id="UP001500752">
    <property type="component" value="Unassembled WGS sequence"/>
</dbReference>